<dbReference type="GeneID" id="91006396"/>
<dbReference type="PROSITE" id="PS51725">
    <property type="entry name" value="ABM"/>
    <property type="match status" value="1"/>
</dbReference>
<gene>
    <name evidence="2" type="ORF">C8J25_10651</name>
</gene>
<dbReference type="RefSeq" id="WP_107954622.1">
    <property type="nucleotide sequence ID" value="NZ_QAYE01000006.1"/>
</dbReference>
<name>A0A2T5U2S8_9SPHN</name>
<dbReference type="Pfam" id="PF03992">
    <property type="entry name" value="ABM"/>
    <property type="match status" value="1"/>
</dbReference>
<sequence>MILVMGHIKLAAGEGAKIADTLIAHMAACAAEDGCEFYNLALDLVDPDLIRISERWASPEAIAAHGQAEHQKAFGRALRAYTIEQVSVKAYEGSFWRTLMGD</sequence>
<evidence type="ECO:0000313" key="2">
    <source>
        <dbReference type="EMBL" id="PTW45801.1"/>
    </source>
</evidence>
<dbReference type="Proteomes" id="UP000244013">
    <property type="component" value="Unassembled WGS sequence"/>
</dbReference>
<dbReference type="GO" id="GO:0004497">
    <property type="term" value="F:monooxygenase activity"/>
    <property type="evidence" value="ECO:0007669"/>
    <property type="project" value="UniProtKB-KW"/>
</dbReference>
<reference evidence="2 3" key="1">
    <citation type="submission" date="2018-04" db="EMBL/GenBank/DDBJ databases">
        <title>Genomic Encyclopedia of Type Strains, Phase III (KMG-III): the genomes of soil and plant-associated and newly described type strains.</title>
        <authorList>
            <person name="Whitman W."/>
        </authorList>
    </citation>
    <scope>NUCLEOTIDE SEQUENCE [LARGE SCALE GENOMIC DNA]</scope>
    <source>
        <strain evidence="2 3">MA-olki</strain>
    </source>
</reference>
<dbReference type="InterPro" id="IPR011008">
    <property type="entry name" value="Dimeric_a/b-barrel"/>
</dbReference>
<keyword evidence="2" id="KW-0560">Oxidoreductase</keyword>
<comment type="caution">
    <text evidence="2">The sequence shown here is derived from an EMBL/GenBank/DDBJ whole genome shotgun (WGS) entry which is preliminary data.</text>
</comment>
<evidence type="ECO:0000313" key="3">
    <source>
        <dbReference type="Proteomes" id="UP000244013"/>
    </source>
</evidence>
<proteinExistence type="predicted"/>
<feature type="domain" description="ABM" evidence="1">
    <location>
        <begin position="2"/>
        <end position="90"/>
    </location>
</feature>
<keyword evidence="2" id="KW-0503">Monooxygenase</keyword>
<accession>A0A2T5U2S8</accession>
<dbReference type="SUPFAM" id="SSF54909">
    <property type="entry name" value="Dimeric alpha+beta barrel"/>
    <property type="match status" value="1"/>
</dbReference>
<evidence type="ECO:0000259" key="1">
    <source>
        <dbReference type="PROSITE" id="PS51725"/>
    </source>
</evidence>
<dbReference type="AlphaFoldDB" id="A0A2T5U2S8"/>
<dbReference type="OrthoDB" id="287932at2"/>
<dbReference type="EMBL" id="QAYE01000006">
    <property type="protein sequence ID" value="PTW45801.1"/>
    <property type="molecule type" value="Genomic_DNA"/>
</dbReference>
<organism evidence="2 3">
    <name type="scientific">Sphingomonas faeni</name>
    <dbReference type="NCBI Taxonomy" id="185950"/>
    <lineage>
        <taxon>Bacteria</taxon>
        <taxon>Pseudomonadati</taxon>
        <taxon>Pseudomonadota</taxon>
        <taxon>Alphaproteobacteria</taxon>
        <taxon>Sphingomonadales</taxon>
        <taxon>Sphingomonadaceae</taxon>
        <taxon>Sphingomonas</taxon>
    </lineage>
</organism>
<dbReference type="Gene3D" id="3.30.70.100">
    <property type="match status" value="1"/>
</dbReference>
<protein>
    <submittedName>
        <fullName evidence="2">Quinol monooxygenase YgiN</fullName>
    </submittedName>
</protein>
<dbReference type="InterPro" id="IPR007138">
    <property type="entry name" value="ABM_dom"/>
</dbReference>